<evidence type="ECO:0000256" key="1">
    <source>
        <dbReference type="ARBA" id="ARBA00003061"/>
    </source>
</evidence>
<dbReference type="PANTHER" id="PTHR47976">
    <property type="entry name" value="G-TYPE LECTIN S-RECEPTOR-LIKE SERINE/THREONINE-PROTEIN KINASE SD2-5"/>
    <property type="match status" value="1"/>
</dbReference>
<evidence type="ECO:0000259" key="7">
    <source>
        <dbReference type="PROSITE" id="PS50948"/>
    </source>
</evidence>
<keyword evidence="9" id="KW-1185">Reference proteome</keyword>
<evidence type="ECO:0000313" key="9">
    <source>
        <dbReference type="Proteomes" id="UP001632038"/>
    </source>
</evidence>
<evidence type="ECO:0000256" key="4">
    <source>
        <dbReference type="ARBA" id="ARBA00023180"/>
    </source>
</evidence>
<proteinExistence type="predicted"/>
<feature type="signal peptide" evidence="6">
    <location>
        <begin position="1"/>
        <end position="30"/>
    </location>
</feature>
<dbReference type="Proteomes" id="UP001632038">
    <property type="component" value="Unassembled WGS sequence"/>
</dbReference>
<evidence type="ECO:0000256" key="2">
    <source>
        <dbReference type="ARBA" id="ARBA00022729"/>
    </source>
</evidence>
<dbReference type="PROSITE" id="PS50948">
    <property type="entry name" value="PAN"/>
    <property type="match status" value="1"/>
</dbReference>
<keyword evidence="2 6" id="KW-0732">Signal</keyword>
<evidence type="ECO:0000256" key="5">
    <source>
        <dbReference type="SAM" id="Phobius"/>
    </source>
</evidence>
<dbReference type="AlphaFoldDB" id="A0ABD3CFL3"/>
<dbReference type="Pfam" id="PF01453">
    <property type="entry name" value="B_lectin"/>
    <property type="match status" value="1"/>
</dbReference>
<feature type="chain" id="PRO_5044867533" description="Apple domain-containing protein" evidence="6">
    <location>
        <begin position="31"/>
        <end position="489"/>
    </location>
</feature>
<dbReference type="EMBL" id="JAVIJP010000036">
    <property type="protein sequence ID" value="KAL3628362.1"/>
    <property type="molecule type" value="Genomic_DNA"/>
</dbReference>
<name>A0ABD3CFL3_9LAMI</name>
<protein>
    <recommendedName>
        <fullName evidence="7">Apple domain-containing protein</fullName>
    </recommendedName>
</protein>
<feature type="domain" description="Apple" evidence="7">
    <location>
        <begin position="336"/>
        <end position="418"/>
    </location>
</feature>
<dbReference type="PIRSF" id="PIRSF002686">
    <property type="entry name" value="SLG"/>
    <property type="match status" value="1"/>
</dbReference>
<feature type="transmembrane region" description="Helical" evidence="5">
    <location>
        <begin position="431"/>
        <end position="451"/>
    </location>
</feature>
<dbReference type="InterPro" id="IPR001480">
    <property type="entry name" value="Bulb-type_lectin_dom"/>
</dbReference>
<dbReference type="InterPro" id="IPR000858">
    <property type="entry name" value="S_locus_glycoprot_dom"/>
</dbReference>
<evidence type="ECO:0000256" key="3">
    <source>
        <dbReference type="ARBA" id="ARBA00023157"/>
    </source>
</evidence>
<reference evidence="9" key="1">
    <citation type="journal article" date="2024" name="IScience">
        <title>Strigolactones Initiate the Formation of Haustorium-like Structures in Castilleja.</title>
        <authorList>
            <person name="Buerger M."/>
            <person name="Peterson D."/>
            <person name="Chory J."/>
        </authorList>
    </citation>
    <scope>NUCLEOTIDE SEQUENCE [LARGE SCALE GENOMIC DNA]</scope>
</reference>
<dbReference type="Pfam" id="PF00954">
    <property type="entry name" value="S_locus_glycop"/>
    <property type="match status" value="1"/>
</dbReference>
<keyword evidence="5" id="KW-0812">Transmembrane</keyword>
<evidence type="ECO:0000256" key="6">
    <source>
        <dbReference type="SAM" id="SignalP"/>
    </source>
</evidence>
<dbReference type="InterPro" id="IPR035446">
    <property type="entry name" value="SLSG/EP1"/>
</dbReference>
<keyword evidence="5" id="KW-0472">Membrane</keyword>
<dbReference type="SUPFAM" id="SSF51110">
    <property type="entry name" value="alpha-D-mannose-specific plant lectins"/>
    <property type="match status" value="1"/>
</dbReference>
<keyword evidence="4" id="KW-0325">Glycoprotein</keyword>
<accession>A0ABD3CFL3</accession>
<dbReference type="InterPro" id="IPR051343">
    <property type="entry name" value="G-type_lectin_kinases/EP1-like"/>
</dbReference>
<organism evidence="8 9">
    <name type="scientific">Castilleja foliolosa</name>
    <dbReference type="NCBI Taxonomy" id="1961234"/>
    <lineage>
        <taxon>Eukaryota</taxon>
        <taxon>Viridiplantae</taxon>
        <taxon>Streptophyta</taxon>
        <taxon>Embryophyta</taxon>
        <taxon>Tracheophyta</taxon>
        <taxon>Spermatophyta</taxon>
        <taxon>Magnoliopsida</taxon>
        <taxon>eudicotyledons</taxon>
        <taxon>Gunneridae</taxon>
        <taxon>Pentapetalae</taxon>
        <taxon>asterids</taxon>
        <taxon>lamiids</taxon>
        <taxon>Lamiales</taxon>
        <taxon>Orobanchaceae</taxon>
        <taxon>Pedicularideae</taxon>
        <taxon>Castillejinae</taxon>
        <taxon>Castilleja</taxon>
    </lineage>
</organism>
<keyword evidence="3" id="KW-1015">Disulfide bond</keyword>
<gene>
    <name evidence="8" type="ORF">CASFOL_027408</name>
</gene>
<keyword evidence="5" id="KW-1133">Transmembrane helix</keyword>
<dbReference type="Gene3D" id="2.90.10.30">
    <property type="match status" value="1"/>
</dbReference>
<sequence>MDKYPHKQHHFNRAHLLFLTISTVTWCSRASEPASPTELHIGFKATPNPSISSFQPLLFDSSGNYSLGFLRVDPNRLSLSILHIPSSVQLWSANPTHLARWGNPTQIFFNGSLILSDPHTGVFWSSQTTGDRVWLSNTSNLVVDGGDILWQSFDFPTDTLVENQNFTSTMALLSSNGLYSMRLGPNYMGLFAKFGGSDPDPDPGQIYLRHGALEAKADIIEGQPIYMVLESDGYLGMFQNGSPPVDVQSFNTFQQNVSGIRRVKLEPDGNFKGYYWTGSNWVLDYQAIPESCELPSPCGSYGLCKPGRECSCLENRTVHDSGGCDPVENRISGDFCGPYENRFRVLRVSGVDLPFKELMGYEKMGSLELCESACEGNCTCWGVVYSNSSGFCYTIDYPIQTLVAVGDETKVGYFKVRQGAGHKKMDTRLELGLGLFLGAVFVFGGVVGLIWHKLRNRGVKRYEEESVVGIGPYKDLGSASFRAIELCER</sequence>
<comment type="caution">
    <text evidence="8">The sequence shown here is derived from an EMBL/GenBank/DDBJ whole genome shotgun (WGS) entry which is preliminary data.</text>
</comment>
<evidence type="ECO:0000313" key="8">
    <source>
        <dbReference type="EMBL" id="KAL3628362.1"/>
    </source>
</evidence>
<dbReference type="InterPro" id="IPR003609">
    <property type="entry name" value="Pan_app"/>
</dbReference>
<comment type="function">
    <text evidence="1">Involved in sporophytic self-incompatibility system (the inability of flowering plants to achieve self-fertilization).</text>
</comment>
<dbReference type="InterPro" id="IPR036426">
    <property type="entry name" value="Bulb-type_lectin_dom_sf"/>
</dbReference>